<dbReference type="GO" id="GO:0042744">
    <property type="term" value="P:hydrogen peroxide catabolic process"/>
    <property type="evidence" value="ECO:0007669"/>
    <property type="project" value="TreeGrafter"/>
</dbReference>
<keyword evidence="4" id="KW-0049">Antioxidant</keyword>
<name>A0AAD4K5T1_9MUSC</name>
<feature type="domain" description="Thioredoxin" evidence="9">
    <location>
        <begin position="43"/>
        <end position="201"/>
    </location>
</feature>
<dbReference type="InterPro" id="IPR024706">
    <property type="entry name" value="Peroxiredoxin_AhpC-typ"/>
</dbReference>
<dbReference type="InterPro" id="IPR036249">
    <property type="entry name" value="Thioredoxin-like_sf"/>
</dbReference>
<comment type="caution">
    <text evidence="10">The sequence shown here is derived from an EMBL/GenBank/DDBJ whole genome shotgun (WGS) entry which is preliminary data.</text>
</comment>
<dbReference type="GO" id="GO:0008379">
    <property type="term" value="F:thioredoxin peroxidase activity"/>
    <property type="evidence" value="ECO:0007669"/>
    <property type="project" value="TreeGrafter"/>
</dbReference>
<keyword evidence="5" id="KW-0560">Oxidoreductase</keyword>
<keyword evidence="11" id="KW-1185">Reference proteome</keyword>
<dbReference type="EMBL" id="JAJJHW010001127">
    <property type="protein sequence ID" value="KAH8378080.1"/>
    <property type="molecule type" value="Genomic_DNA"/>
</dbReference>
<evidence type="ECO:0000256" key="6">
    <source>
        <dbReference type="ARBA" id="ARBA00023284"/>
    </source>
</evidence>
<dbReference type="PANTHER" id="PTHR10681:SF171">
    <property type="entry name" value="PEROXIREDOXIN 4"/>
    <property type="match status" value="1"/>
</dbReference>
<feature type="non-terminal residue" evidence="10">
    <location>
        <position position="211"/>
    </location>
</feature>
<dbReference type="EC" id="1.11.1.24" evidence="2"/>
<dbReference type="SUPFAM" id="SSF52833">
    <property type="entry name" value="Thioredoxin-like"/>
    <property type="match status" value="1"/>
</dbReference>
<proteinExistence type="inferred from homology"/>
<evidence type="ECO:0000256" key="2">
    <source>
        <dbReference type="ARBA" id="ARBA00013017"/>
    </source>
</evidence>
<evidence type="ECO:0000259" key="9">
    <source>
        <dbReference type="PROSITE" id="PS51352"/>
    </source>
</evidence>
<dbReference type="CDD" id="cd03015">
    <property type="entry name" value="PRX_Typ2cys"/>
    <property type="match status" value="1"/>
</dbReference>
<accession>A0AAD4K5T1</accession>
<dbReference type="PIRSF" id="PIRSF000239">
    <property type="entry name" value="AHPC"/>
    <property type="match status" value="1"/>
</dbReference>
<dbReference type="PROSITE" id="PS51352">
    <property type="entry name" value="THIOREDOXIN_2"/>
    <property type="match status" value="1"/>
</dbReference>
<organism evidence="10 11">
    <name type="scientific">Drosophila rubida</name>
    <dbReference type="NCBI Taxonomy" id="30044"/>
    <lineage>
        <taxon>Eukaryota</taxon>
        <taxon>Metazoa</taxon>
        <taxon>Ecdysozoa</taxon>
        <taxon>Arthropoda</taxon>
        <taxon>Hexapoda</taxon>
        <taxon>Insecta</taxon>
        <taxon>Pterygota</taxon>
        <taxon>Neoptera</taxon>
        <taxon>Endopterygota</taxon>
        <taxon>Diptera</taxon>
        <taxon>Brachycera</taxon>
        <taxon>Muscomorpha</taxon>
        <taxon>Ephydroidea</taxon>
        <taxon>Drosophilidae</taxon>
        <taxon>Drosophila</taxon>
    </lineage>
</organism>
<dbReference type="InterPro" id="IPR013766">
    <property type="entry name" value="Thioredoxin_domain"/>
</dbReference>
<comment type="similarity">
    <text evidence="1">Belongs to the peroxiredoxin family. AhpC/Prx1 subfamily.</text>
</comment>
<evidence type="ECO:0000256" key="4">
    <source>
        <dbReference type="ARBA" id="ARBA00022862"/>
    </source>
</evidence>
<evidence type="ECO:0000256" key="3">
    <source>
        <dbReference type="ARBA" id="ARBA00022559"/>
    </source>
</evidence>
<evidence type="ECO:0000256" key="7">
    <source>
        <dbReference type="ARBA" id="ARBA00049091"/>
    </source>
</evidence>
<dbReference type="PANTHER" id="PTHR10681">
    <property type="entry name" value="THIOREDOXIN PEROXIDASE"/>
    <property type="match status" value="1"/>
</dbReference>
<keyword evidence="3" id="KW-0575">Peroxidase</keyword>
<evidence type="ECO:0000256" key="5">
    <source>
        <dbReference type="ARBA" id="ARBA00023002"/>
    </source>
</evidence>
<reference evidence="10" key="1">
    <citation type="journal article" date="2021" name="Mol. Ecol. Resour.">
        <title>Phylogenomic analyses of the genus Drosophila reveals genomic signals of climate adaptation.</title>
        <authorList>
            <person name="Li F."/>
            <person name="Rane R.V."/>
            <person name="Luria V."/>
            <person name="Xiong Z."/>
            <person name="Chen J."/>
            <person name="Li Z."/>
            <person name="Catullo R.A."/>
            <person name="Griffin P.C."/>
            <person name="Schiffer M."/>
            <person name="Pearce S."/>
            <person name="Lee S.F."/>
            <person name="McElroy K."/>
            <person name="Stocker A."/>
            <person name="Shirriffs J."/>
            <person name="Cockerell F."/>
            <person name="Coppin C."/>
            <person name="Sgro C.M."/>
            <person name="Karger A."/>
            <person name="Cain J.W."/>
            <person name="Weber J.A."/>
            <person name="Santpere G."/>
            <person name="Kirschner M.W."/>
            <person name="Hoffmann A.A."/>
            <person name="Oakeshott J.G."/>
            <person name="Zhang G."/>
        </authorList>
    </citation>
    <scope>NUCLEOTIDE SEQUENCE</scope>
    <source>
        <strain evidence="10">BGI-SZ-2011g</strain>
    </source>
</reference>
<dbReference type="Proteomes" id="UP001200034">
    <property type="component" value="Unassembled WGS sequence"/>
</dbReference>
<dbReference type="AlphaFoldDB" id="A0AAD4K5T1"/>
<evidence type="ECO:0000256" key="1">
    <source>
        <dbReference type="ARBA" id="ARBA00009796"/>
    </source>
</evidence>
<comment type="catalytic activity">
    <reaction evidence="7">
        <text>a hydroperoxide + [thioredoxin]-dithiol = an alcohol + [thioredoxin]-disulfide + H2O</text>
        <dbReference type="Rhea" id="RHEA:62620"/>
        <dbReference type="Rhea" id="RHEA-COMP:10698"/>
        <dbReference type="Rhea" id="RHEA-COMP:10700"/>
        <dbReference type="ChEBI" id="CHEBI:15377"/>
        <dbReference type="ChEBI" id="CHEBI:29950"/>
        <dbReference type="ChEBI" id="CHEBI:30879"/>
        <dbReference type="ChEBI" id="CHEBI:35924"/>
        <dbReference type="ChEBI" id="CHEBI:50058"/>
        <dbReference type="EC" id="1.11.1.24"/>
    </reaction>
</comment>
<dbReference type="GO" id="GO:0006979">
    <property type="term" value="P:response to oxidative stress"/>
    <property type="evidence" value="ECO:0007669"/>
    <property type="project" value="TreeGrafter"/>
</dbReference>
<evidence type="ECO:0000256" key="8">
    <source>
        <dbReference type="PIRSR" id="PIRSR000239-1"/>
    </source>
</evidence>
<dbReference type="GO" id="GO:0005829">
    <property type="term" value="C:cytosol"/>
    <property type="evidence" value="ECO:0007669"/>
    <property type="project" value="TreeGrafter"/>
</dbReference>
<feature type="non-terminal residue" evidence="10">
    <location>
        <position position="1"/>
    </location>
</feature>
<gene>
    <name evidence="10" type="ORF">KR093_009073</name>
</gene>
<dbReference type="GO" id="GO:0005783">
    <property type="term" value="C:endoplasmic reticulum"/>
    <property type="evidence" value="ECO:0007669"/>
    <property type="project" value="TreeGrafter"/>
</dbReference>
<dbReference type="InterPro" id="IPR000866">
    <property type="entry name" value="AhpC/TSA"/>
</dbReference>
<dbReference type="InterPro" id="IPR050217">
    <property type="entry name" value="Peroxiredoxin"/>
</dbReference>
<evidence type="ECO:0000313" key="11">
    <source>
        <dbReference type="Proteomes" id="UP001200034"/>
    </source>
</evidence>
<dbReference type="Pfam" id="PF00578">
    <property type="entry name" value="AhpC-TSA"/>
    <property type="match status" value="1"/>
</dbReference>
<keyword evidence="6" id="KW-0676">Redox-active center</keyword>
<dbReference type="GO" id="GO:0033554">
    <property type="term" value="P:cellular response to stress"/>
    <property type="evidence" value="ECO:0007669"/>
    <property type="project" value="TreeGrafter"/>
</dbReference>
<dbReference type="Gene3D" id="3.40.30.10">
    <property type="entry name" value="Glutaredoxin"/>
    <property type="match status" value="1"/>
</dbReference>
<sequence length="211" mass="23634">ILFVAHLLLGTGYLQSNKMRLLTQQEQLAQDMRAHEAEPRHMSLVTRPAPHFEGTAVINKALVPLSLSQFAGKYVVLLFYALDFSSVCPKEVTEYSERIDEFRKLNAVVIACSVDSAYSHMTWLDMPRKASGLGNVRIPLLSDITHKISEDYGIYLPEFGHSLRAQFIIDSKGIVRQATINDLFVSRSVDETLRLIQGCRYADLTGTSCPS</sequence>
<feature type="active site" description="Cysteine sulfenic acid (-SOH) intermediate; for peroxidase activity" evidence="8">
    <location>
        <position position="88"/>
    </location>
</feature>
<evidence type="ECO:0000313" key="10">
    <source>
        <dbReference type="EMBL" id="KAH8378080.1"/>
    </source>
</evidence>
<dbReference type="GO" id="GO:0045454">
    <property type="term" value="P:cell redox homeostasis"/>
    <property type="evidence" value="ECO:0007669"/>
    <property type="project" value="TreeGrafter"/>
</dbReference>
<protein>
    <recommendedName>
        <fullName evidence="2">thioredoxin-dependent peroxiredoxin</fullName>
        <ecNumber evidence="2">1.11.1.24</ecNumber>
    </recommendedName>
</protein>